<evidence type="ECO:0000313" key="11">
    <source>
        <dbReference type="Proteomes" id="UP000184231"/>
    </source>
</evidence>
<evidence type="ECO:0000256" key="8">
    <source>
        <dbReference type="SAM" id="Phobius"/>
    </source>
</evidence>
<dbReference type="AlphaFoldDB" id="A0A1M6BCS1"/>
<evidence type="ECO:0000256" key="2">
    <source>
        <dbReference type="ARBA" id="ARBA00022475"/>
    </source>
</evidence>
<feature type="transmembrane region" description="Helical" evidence="8">
    <location>
        <begin position="213"/>
        <end position="230"/>
    </location>
</feature>
<dbReference type="RefSeq" id="WP_072762964.1">
    <property type="nucleotide sequence ID" value="NZ_FQYX01000002.1"/>
</dbReference>
<dbReference type="Pfam" id="PF13231">
    <property type="entry name" value="PMT_2"/>
    <property type="match status" value="1"/>
</dbReference>
<dbReference type="EMBL" id="FQYX01000002">
    <property type="protein sequence ID" value="SHI46519.1"/>
    <property type="molecule type" value="Genomic_DNA"/>
</dbReference>
<feature type="transmembrane region" description="Helical" evidence="8">
    <location>
        <begin position="413"/>
        <end position="434"/>
    </location>
</feature>
<evidence type="ECO:0000256" key="4">
    <source>
        <dbReference type="ARBA" id="ARBA00022679"/>
    </source>
</evidence>
<evidence type="ECO:0000256" key="5">
    <source>
        <dbReference type="ARBA" id="ARBA00022692"/>
    </source>
</evidence>
<dbReference type="GO" id="GO:0009103">
    <property type="term" value="P:lipopolysaccharide biosynthetic process"/>
    <property type="evidence" value="ECO:0007669"/>
    <property type="project" value="UniProtKB-ARBA"/>
</dbReference>
<sequence>MKWLENNPQLVILLVGISIFLFNLDVIPVTIMEARNFITAREMVTDGRWLLTTMNELPRYEKPPLPSWITAIFGSIFGLDNIIGLRLPTMLMAIALGYIAYLFSLNLLQNKKQAFINALILLSSFYIIAITIEAPWDIYTHGFMLAAIYFLYDFFRQDSHHWKNALLAPIFIGLSFMSKGPIAFYGLLLPFLLAYAFVYKFKEFKIRNNYLQLLALITVATTVGLWWFVYVRLADPDAFLAIAEKETANWTSYNVRPFYYYWSFFVQSGLWTIPAFMGLLYPYLKNKVSHKKAYQFTFLWTVFSVILLSIIPEKKARYLVPVLIPLALNTGFYIDYLIRNFKNKLTGKEKIPVYFHFGLIGVLGLVFPFVAYFFLHDNLGDFWLYYGLSSTALFAVGILIIIQLKNKELFKAFLYTIAFIAIIKVLALPMAGALQKNPAYHNISDLRSTVATAGMEIYVYEEIAPELLWEYGGAIPLLKNEQQLIIPETSQFYVLVSPVDESDFKRIFDSKFSYELKTVYDFNNNAGPGAKGHKNRLISNLYLVKKQ</sequence>
<dbReference type="STRING" id="558155.SAMN04487911_102147"/>
<proteinExistence type="predicted"/>
<accession>A0A1M6BCS1</accession>
<feature type="transmembrane region" description="Helical" evidence="8">
    <location>
        <begin position="293"/>
        <end position="312"/>
    </location>
</feature>
<evidence type="ECO:0000256" key="3">
    <source>
        <dbReference type="ARBA" id="ARBA00022676"/>
    </source>
</evidence>
<evidence type="ECO:0000256" key="6">
    <source>
        <dbReference type="ARBA" id="ARBA00022989"/>
    </source>
</evidence>
<feature type="transmembrane region" description="Helical" evidence="8">
    <location>
        <begin position="89"/>
        <end position="108"/>
    </location>
</feature>
<feature type="transmembrane region" description="Helical" evidence="8">
    <location>
        <begin position="259"/>
        <end position="281"/>
    </location>
</feature>
<dbReference type="Proteomes" id="UP000184231">
    <property type="component" value="Unassembled WGS sequence"/>
</dbReference>
<evidence type="ECO:0000256" key="1">
    <source>
        <dbReference type="ARBA" id="ARBA00004651"/>
    </source>
</evidence>
<dbReference type="PANTHER" id="PTHR33908:SF3">
    <property type="entry name" value="UNDECAPRENYL PHOSPHATE-ALPHA-4-AMINO-4-DEOXY-L-ARABINOSE ARABINOSYL TRANSFERASE"/>
    <property type="match status" value="1"/>
</dbReference>
<dbReference type="InterPro" id="IPR050297">
    <property type="entry name" value="LipidA_mod_glycosyltrf_83"/>
</dbReference>
<keyword evidence="7 8" id="KW-0472">Membrane</keyword>
<comment type="subcellular location">
    <subcellularLocation>
        <location evidence="1">Cell membrane</location>
        <topology evidence="1">Multi-pass membrane protein</topology>
    </subcellularLocation>
</comment>
<keyword evidence="11" id="KW-1185">Reference proteome</keyword>
<feature type="transmembrane region" description="Helical" evidence="8">
    <location>
        <begin position="351"/>
        <end position="376"/>
    </location>
</feature>
<dbReference type="GO" id="GO:0016763">
    <property type="term" value="F:pentosyltransferase activity"/>
    <property type="evidence" value="ECO:0007669"/>
    <property type="project" value="TreeGrafter"/>
</dbReference>
<evidence type="ECO:0000259" key="9">
    <source>
        <dbReference type="Pfam" id="PF13231"/>
    </source>
</evidence>
<gene>
    <name evidence="10" type="ORF">SAMN04487911_102147</name>
</gene>
<dbReference type="OrthoDB" id="8353433at2"/>
<feature type="transmembrane region" description="Helical" evidence="8">
    <location>
        <begin position="65"/>
        <end position="83"/>
    </location>
</feature>
<keyword evidence="4 10" id="KW-0808">Transferase</keyword>
<feature type="transmembrane region" description="Helical" evidence="8">
    <location>
        <begin position="318"/>
        <end position="339"/>
    </location>
</feature>
<dbReference type="PANTHER" id="PTHR33908">
    <property type="entry name" value="MANNOSYLTRANSFERASE YKCB-RELATED"/>
    <property type="match status" value="1"/>
</dbReference>
<keyword evidence="5 8" id="KW-0812">Transmembrane</keyword>
<keyword evidence="2" id="KW-1003">Cell membrane</keyword>
<evidence type="ECO:0000313" key="10">
    <source>
        <dbReference type="EMBL" id="SHI46519.1"/>
    </source>
</evidence>
<feature type="transmembrane region" description="Helical" evidence="8">
    <location>
        <begin position="12"/>
        <end position="31"/>
    </location>
</feature>
<evidence type="ECO:0000256" key="7">
    <source>
        <dbReference type="ARBA" id="ARBA00023136"/>
    </source>
</evidence>
<dbReference type="GO" id="GO:0010041">
    <property type="term" value="P:response to iron(III) ion"/>
    <property type="evidence" value="ECO:0007669"/>
    <property type="project" value="TreeGrafter"/>
</dbReference>
<feature type="transmembrane region" description="Helical" evidence="8">
    <location>
        <begin position="138"/>
        <end position="155"/>
    </location>
</feature>
<protein>
    <submittedName>
        <fullName evidence="10">4-amino-4-deoxy-L-arabinose transferase</fullName>
    </submittedName>
</protein>
<dbReference type="GO" id="GO:0005886">
    <property type="term" value="C:plasma membrane"/>
    <property type="evidence" value="ECO:0007669"/>
    <property type="project" value="UniProtKB-SubCell"/>
</dbReference>
<keyword evidence="6 8" id="KW-1133">Transmembrane helix</keyword>
<feature type="domain" description="Glycosyltransferase RgtA/B/C/D-like" evidence="9">
    <location>
        <begin position="62"/>
        <end position="226"/>
    </location>
</feature>
<feature type="transmembrane region" description="Helical" evidence="8">
    <location>
        <begin position="382"/>
        <end position="401"/>
    </location>
</feature>
<feature type="transmembrane region" description="Helical" evidence="8">
    <location>
        <begin position="162"/>
        <end position="178"/>
    </location>
</feature>
<dbReference type="InterPro" id="IPR038731">
    <property type="entry name" value="RgtA/B/C-like"/>
</dbReference>
<name>A0A1M6BCS1_9FLAO</name>
<keyword evidence="3" id="KW-0328">Glycosyltransferase</keyword>
<organism evidence="10 11">
    <name type="scientific">Arenibacter nanhaiticus</name>
    <dbReference type="NCBI Taxonomy" id="558155"/>
    <lineage>
        <taxon>Bacteria</taxon>
        <taxon>Pseudomonadati</taxon>
        <taxon>Bacteroidota</taxon>
        <taxon>Flavobacteriia</taxon>
        <taxon>Flavobacteriales</taxon>
        <taxon>Flavobacteriaceae</taxon>
        <taxon>Arenibacter</taxon>
    </lineage>
</organism>
<reference evidence="10 11" key="1">
    <citation type="submission" date="2016-11" db="EMBL/GenBank/DDBJ databases">
        <authorList>
            <person name="Jaros S."/>
            <person name="Januszkiewicz K."/>
            <person name="Wedrychowicz H."/>
        </authorList>
    </citation>
    <scope>NUCLEOTIDE SEQUENCE [LARGE SCALE GENOMIC DNA]</scope>
    <source>
        <strain evidence="10 11">CGMCC 1.8863</strain>
    </source>
</reference>
<feature type="transmembrane region" description="Helical" evidence="8">
    <location>
        <begin position="115"/>
        <end position="132"/>
    </location>
</feature>